<protein>
    <recommendedName>
        <fullName evidence="4">Sulfotransferase domain-containing protein</fullName>
    </recommendedName>
</protein>
<evidence type="ECO:0000313" key="3">
    <source>
        <dbReference type="EMBL" id="CAE0043712.1"/>
    </source>
</evidence>
<dbReference type="GO" id="GO:0016020">
    <property type="term" value="C:membrane"/>
    <property type="evidence" value="ECO:0007669"/>
    <property type="project" value="InterPro"/>
</dbReference>
<organism evidence="2">
    <name type="scientific">Rhodosorus marinus</name>
    <dbReference type="NCBI Taxonomy" id="101924"/>
    <lineage>
        <taxon>Eukaryota</taxon>
        <taxon>Rhodophyta</taxon>
        <taxon>Stylonematophyceae</taxon>
        <taxon>Stylonematales</taxon>
        <taxon>Stylonemataceae</taxon>
        <taxon>Rhodosorus</taxon>
    </lineage>
</organism>
<dbReference type="InterPro" id="IPR005331">
    <property type="entry name" value="Sulfotransferase"/>
</dbReference>
<accession>A0A7S2ZM10</accession>
<dbReference type="AlphaFoldDB" id="A0A7S2ZM10"/>
<dbReference type="Pfam" id="PF03567">
    <property type="entry name" value="Sulfotransfer_2"/>
    <property type="match status" value="1"/>
</dbReference>
<gene>
    <name evidence="2" type="ORF">RMAR00112_LOCUS11686</name>
    <name evidence="3" type="ORF">RMAR00112_LOCUS11687</name>
</gene>
<keyword evidence="1" id="KW-1133">Transmembrane helix</keyword>
<keyword evidence="1" id="KW-0812">Transmembrane</keyword>
<dbReference type="EMBL" id="HBHW01015251">
    <property type="protein sequence ID" value="CAE0043711.1"/>
    <property type="molecule type" value="Transcribed_RNA"/>
</dbReference>
<feature type="transmembrane region" description="Helical" evidence="1">
    <location>
        <begin position="12"/>
        <end position="35"/>
    </location>
</feature>
<dbReference type="PROSITE" id="PS50096">
    <property type="entry name" value="IQ"/>
    <property type="match status" value="1"/>
</dbReference>
<evidence type="ECO:0000313" key="2">
    <source>
        <dbReference type="EMBL" id="CAE0043711.1"/>
    </source>
</evidence>
<dbReference type="EMBL" id="HBHW01015252">
    <property type="protein sequence ID" value="CAE0043712.1"/>
    <property type="molecule type" value="Transcribed_RNA"/>
</dbReference>
<proteinExistence type="predicted"/>
<evidence type="ECO:0000256" key="1">
    <source>
        <dbReference type="SAM" id="Phobius"/>
    </source>
</evidence>
<name>A0A7S2ZM10_9RHOD</name>
<sequence>MERKRKIKVDVVLNAALIVTITVVSLAGFRLVLGWKGSGITDFCDYTSLDSVEKQSFRAYNKYQRPVIDIKNKLYICVTPKAGITKIQAEFKSYLSRERGYKVPANAQNEEQDKFIDLYGPIEHSFPQSNFTKIFIYRNPVDRFISLWQDKFTRERYNNAWVSMVFVNDYRIPSVDLLLKNLYYYIVHGLEDPHIWPQIDYCRVDRFHYDKEVDIDDHRGLTELFAPYWGEKEVDFEAGTAHATKDQAGHAEAHLRLREKVELWRNSFAGSYWRDIDYYCKDRGNKGNKGRAR</sequence>
<reference evidence="2" key="1">
    <citation type="submission" date="2021-01" db="EMBL/GenBank/DDBJ databases">
        <authorList>
            <person name="Corre E."/>
            <person name="Pelletier E."/>
            <person name="Niang G."/>
            <person name="Scheremetjew M."/>
            <person name="Finn R."/>
            <person name="Kale V."/>
            <person name="Holt S."/>
            <person name="Cochrane G."/>
            <person name="Meng A."/>
            <person name="Brown T."/>
            <person name="Cohen L."/>
        </authorList>
    </citation>
    <scope>NUCLEOTIDE SEQUENCE</scope>
    <source>
        <strain evidence="2">CCMP 769</strain>
    </source>
</reference>
<evidence type="ECO:0008006" key="4">
    <source>
        <dbReference type="Google" id="ProtNLM"/>
    </source>
</evidence>
<keyword evidence="1" id="KW-0472">Membrane</keyword>
<dbReference type="GO" id="GO:0008146">
    <property type="term" value="F:sulfotransferase activity"/>
    <property type="evidence" value="ECO:0007669"/>
    <property type="project" value="InterPro"/>
</dbReference>